<evidence type="ECO:0000256" key="9">
    <source>
        <dbReference type="ARBA" id="ARBA00049893"/>
    </source>
</evidence>
<evidence type="ECO:0000256" key="8">
    <source>
        <dbReference type="ARBA" id="ARBA00048968"/>
    </source>
</evidence>
<protein>
    <recommendedName>
        <fullName evidence="11">Purine nucleoside phosphorylase</fullName>
    </recommendedName>
</protein>
<evidence type="ECO:0000256" key="5">
    <source>
        <dbReference type="ARBA" id="ARBA00022801"/>
    </source>
</evidence>
<evidence type="ECO:0000256" key="6">
    <source>
        <dbReference type="ARBA" id="ARBA00022833"/>
    </source>
</evidence>
<dbReference type="GO" id="GO:0016787">
    <property type="term" value="F:hydrolase activity"/>
    <property type="evidence" value="ECO:0007669"/>
    <property type="project" value="UniProtKB-KW"/>
</dbReference>
<dbReference type="InterPro" id="IPR003730">
    <property type="entry name" value="Cu_polyphenol_OxRdtase"/>
</dbReference>
<evidence type="ECO:0000256" key="1">
    <source>
        <dbReference type="ARBA" id="ARBA00000553"/>
    </source>
</evidence>
<proteinExistence type="inferred from homology"/>
<evidence type="ECO:0000256" key="4">
    <source>
        <dbReference type="ARBA" id="ARBA00022723"/>
    </source>
</evidence>
<comment type="catalytic activity">
    <reaction evidence="9">
        <text>S-methyl-5'-thioadenosine + phosphate = 5-(methylsulfanyl)-alpha-D-ribose 1-phosphate + adenine</text>
        <dbReference type="Rhea" id="RHEA:11852"/>
        <dbReference type="ChEBI" id="CHEBI:16708"/>
        <dbReference type="ChEBI" id="CHEBI:17509"/>
        <dbReference type="ChEBI" id="CHEBI:43474"/>
        <dbReference type="ChEBI" id="CHEBI:58533"/>
        <dbReference type="EC" id="2.4.2.28"/>
    </reaction>
    <physiologicalReaction direction="left-to-right" evidence="9">
        <dbReference type="Rhea" id="RHEA:11853"/>
    </physiologicalReaction>
</comment>
<dbReference type="Gene3D" id="3.60.140.10">
    <property type="entry name" value="CNF1/YfiH-like putative cysteine hydrolases"/>
    <property type="match status" value="1"/>
</dbReference>
<evidence type="ECO:0000256" key="7">
    <source>
        <dbReference type="ARBA" id="ARBA00047989"/>
    </source>
</evidence>
<comment type="similarity">
    <text evidence="2">Belongs to the purine nucleoside phosphorylase YfiH/LACC1 family.</text>
</comment>
<dbReference type="NCBIfam" id="TIGR00726">
    <property type="entry name" value="peptidoglycan editing factor PgeF"/>
    <property type="match status" value="1"/>
</dbReference>
<comment type="catalytic activity">
    <reaction evidence="7">
        <text>adenosine + H2O + H(+) = inosine + NH4(+)</text>
        <dbReference type="Rhea" id="RHEA:24408"/>
        <dbReference type="ChEBI" id="CHEBI:15377"/>
        <dbReference type="ChEBI" id="CHEBI:15378"/>
        <dbReference type="ChEBI" id="CHEBI:16335"/>
        <dbReference type="ChEBI" id="CHEBI:17596"/>
        <dbReference type="ChEBI" id="CHEBI:28938"/>
        <dbReference type="EC" id="3.5.4.4"/>
    </reaction>
    <physiologicalReaction direction="left-to-right" evidence="7">
        <dbReference type="Rhea" id="RHEA:24409"/>
    </physiologicalReaction>
</comment>
<comment type="caution">
    <text evidence="10">The sequence shown here is derived from an EMBL/GenBank/DDBJ whole genome shotgun (WGS) entry which is preliminary data.</text>
</comment>
<comment type="catalytic activity">
    <reaction evidence="8">
        <text>adenosine + phosphate = alpha-D-ribose 1-phosphate + adenine</text>
        <dbReference type="Rhea" id="RHEA:27642"/>
        <dbReference type="ChEBI" id="CHEBI:16335"/>
        <dbReference type="ChEBI" id="CHEBI:16708"/>
        <dbReference type="ChEBI" id="CHEBI:43474"/>
        <dbReference type="ChEBI" id="CHEBI:57720"/>
        <dbReference type="EC" id="2.4.2.1"/>
    </reaction>
    <physiologicalReaction direction="left-to-right" evidence="8">
        <dbReference type="Rhea" id="RHEA:27643"/>
    </physiologicalReaction>
</comment>
<dbReference type="InterPro" id="IPR011324">
    <property type="entry name" value="Cytotoxic_necrot_fac-like_cat"/>
</dbReference>
<evidence type="ECO:0000256" key="3">
    <source>
        <dbReference type="ARBA" id="ARBA00022679"/>
    </source>
</evidence>
<dbReference type="Pfam" id="PF02578">
    <property type="entry name" value="Cu-oxidase_4"/>
    <property type="match status" value="1"/>
</dbReference>
<evidence type="ECO:0000313" key="10">
    <source>
        <dbReference type="EMBL" id="KKN31961.1"/>
    </source>
</evidence>
<dbReference type="CDD" id="cd16833">
    <property type="entry name" value="YfiH"/>
    <property type="match status" value="1"/>
</dbReference>
<keyword evidence="5" id="KW-0378">Hydrolase</keyword>
<dbReference type="PANTHER" id="PTHR30616">
    <property type="entry name" value="UNCHARACTERIZED PROTEIN YFIH"/>
    <property type="match status" value="1"/>
</dbReference>
<evidence type="ECO:0008006" key="11">
    <source>
        <dbReference type="Google" id="ProtNLM"/>
    </source>
</evidence>
<dbReference type="PANTHER" id="PTHR30616:SF2">
    <property type="entry name" value="PURINE NUCLEOSIDE PHOSPHORYLASE LACC1"/>
    <property type="match status" value="1"/>
</dbReference>
<keyword evidence="6" id="KW-0862">Zinc</keyword>
<keyword evidence="3" id="KW-0808">Transferase</keyword>
<comment type="catalytic activity">
    <reaction evidence="1">
        <text>inosine + phosphate = alpha-D-ribose 1-phosphate + hypoxanthine</text>
        <dbReference type="Rhea" id="RHEA:27646"/>
        <dbReference type="ChEBI" id="CHEBI:17368"/>
        <dbReference type="ChEBI" id="CHEBI:17596"/>
        <dbReference type="ChEBI" id="CHEBI:43474"/>
        <dbReference type="ChEBI" id="CHEBI:57720"/>
        <dbReference type="EC" id="2.4.2.1"/>
    </reaction>
    <physiologicalReaction direction="left-to-right" evidence="1">
        <dbReference type="Rhea" id="RHEA:27647"/>
    </physiologicalReaction>
</comment>
<dbReference type="InterPro" id="IPR038371">
    <property type="entry name" value="Cu_polyphenol_OxRdtase_sf"/>
</dbReference>
<keyword evidence="4" id="KW-0479">Metal-binding</keyword>
<organism evidence="10">
    <name type="scientific">marine sediment metagenome</name>
    <dbReference type="NCBI Taxonomy" id="412755"/>
    <lineage>
        <taxon>unclassified sequences</taxon>
        <taxon>metagenomes</taxon>
        <taxon>ecological metagenomes</taxon>
    </lineage>
</organism>
<dbReference type="GO" id="GO:0017061">
    <property type="term" value="F:S-methyl-5-thioadenosine phosphorylase activity"/>
    <property type="evidence" value="ECO:0007669"/>
    <property type="project" value="UniProtKB-EC"/>
</dbReference>
<evidence type="ECO:0000256" key="2">
    <source>
        <dbReference type="ARBA" id="ARBA00007353"/>
    </source>
</evidence>
<dbReference type="SUPFAM" id="SSF64438">
    <property type="entry name" value="CNF1/YfiH-like putative cysteine hydrolases"/>
    <property type="match status" value="1"/>
</dbReference>
<reference evidence="10" key="1">
    <citation type="journal article" date="2015" name="Nature">
        <title>Complex archaea that bridge the gap between prokaryotes and eukaryotes.</title>
        <authorList>
            <person name="Spang A."/>
            <person name="Saw J.H."/>
            <person name="Jorgensen S.L."/>
            <person name="Zaremba-Niedzwiedzka K."/>
            <person name="Martijn J."/>
            <person name="Lind A.E."/>
            <person name="van Eijk R."/>
            <person name="Schleper C."/>
            <person name="Guy L."/>
            <person name="Ettema T.J."/>
        </authorList>
    </citation>
    <scope>NUCLEOTIDE SEQUENCE</scope>
</reference>
<name>A0A0F9S4I8_9ZZZZ</name>
<accession>A0A0F9S4I8</accession>
<sequence>MPEPISCIQANWPLAGSVSAITSTRKGGLSHSPYDSLNIAFHVDDETELVQQNRQRLITHLSLPTPPLWLNQTHSTIVIDAKDWQDGIEADAIYTNQVDQVCAVMTADCLPVLLCNRSCTEVAAIHAGWRGLADGIIEKTVRCFTDPPEEIFAWLGPAIGPEKFEVGQDVFDHFYAHDHQASSAFTSTDDKHFLADIYALAKQRLITVGIQQISGGQYCTVSDRERFFSFRRDGETGRMVSLIWIPSK</sequence>
<dbReference type="AlphaFoldDB" id="A0A0F9S4I8"/>
<dbReference type="GO" id="GO:0005507">
    <property type="term" value="F:copper ion binding"/>
    <property type="evidence" value="ECO:0007669"/>
    <property type="project" value="TreeGrafter"/>
</dbReference>
<gene>
    <name evidence="10" type="ORF">LCGC14_0818670</name>
</gene>
<dbReference type="EMBL" id="LAZR01002288">
    <property type="protein sequence ID" value="KKN31961.1"/>
    <property type="molecule type" value="Genomic_DNA"/>
</dbReference>